<organism evidence="2 3">
    <name type="scientific">Streptomyces viridochromogenes Tue57</name>
    <dbReference type="NCBI Taxonomy" id="1160705"/>
    <lineage>
        <taxon>Bacteria</taxon>
        <taxon>Bacillati</taxon>
        <taxon>Actinomycetota</taxon>
        <taxon>Actinomycetes</taxon>
        <taxon>Kitasatosporales</taxon>
        <taxon>Streptomycetaceae</taxon>
        <taxon>Streptomyces</taxon>
    </lineage>
</organism>
<evidence type="ECO:0000313" key="3">
    <source>
        <dbReference type="Proteomes" id="UP000011205"/>
    </source>
</evidence>
<dbReference type="EMBL" id="AMLP01000127">
    <property type="protein sequence ID" value="ELS54779.1"/>
    <property type="molecule type" value="Genomic_DNA"/>
</dbReference>
<feature type="region of interest" description="Disordered" evidence="1">
    <location>
        <begin position="80"/>
        <end position="103"/>
    </location>
</feature>
<name>L8PEZ7_STRVR</name>
<accession>L8PEZ7</accession>
<reference evidence="2 3" key="1">
    <citation type="journal article" date="2013" name="Genome Announc.">
        <title>Draft Genome Sequence of Streptomyces viridochromogenes Strain Tu57, Producer of Avilamycin.</title>
        <authorList>
            <person name="Gruning B.A."/>
            <person name="Erxleben A."/>
            <person name="Hahnlein A."/>
            <person name="Gunther S."/>
        </authorList>
    </citation>
    <scope>NUCLEOTIDE SEQUENCE [LARGE SCALE GENOMIC DNA]</scope>
    <source>
        <strain evidence="2 3">Tue57</strain>
    </source>
</reference>
<evidence type="ECO:0000313" key="2">
    <source>
        <dbReference type="EMBL" id="ELS54779.1"/>
    </source>
</evidence>
<feature type="compositionally biased region" description="Basic and acidic residues" evidence="1">
    <location>
        <begin position="93"/>
        <end position="103"/>
    </location>
</feature>
<protein>
    <submittedName>
        <fullName evidence="2">Uncharacterized protein</fullName>
    </submittedName>
</protein>
<dbReference type="Proteomes" id="UP000011205">
    <property type="component" value="Unassembled WGS sequence"/>
</dbReference>
<gene>
    <name evidence="2" type="ORF">STVIR_4236</name>
</gene>
<evidence type="ECO:0000256" key="1">
    <source>
        <dbReference type="SAM" id="MobiDB-lite"/>
    </source>
</evidence>
<sequence length="103" mass="10663">MRAARAWASVSVGAAAGVRGAVALAAGESGDRTAEVAWSSPVTEQPDALSKVAAESVEAMTVRAGERGIASLLCWRQGHAQDRVRVPKAPPQEYDHQRAGPSG</sequence>
<comment type="caution">
    <text evidence="2">The sequence shown here is derived from an EMBL/GenBank/DDBJ whole genome shotgun (WGS) entry which is preliminary data.</text>
</comment>
<dbReference type="AlphaFoldDB" id="L8PEZ7"/>
<proteinExistence type="predicted"/>